<dbReference type="AlphaFoldDB" id="W2RI97"/>
<feature type="compositionally biased region" description="Polar residues" evidence="2">
    <location>
        <begin position="33"/>
        <end position="58"/>
    </location>
</feature>
<protein>
    <recommendedName>
        <fullName evidence="3">HMG box domain-containing protein</fullName>
    </recommendedName>
</protein>
<evidence type="ECO:0000256" key="2">
    <source>
        <dbReference type="SAM" id="MobiDB-lite"/>
    </source>
</evidence>
<reference evidence="4 5" key="1">
    <citation type="submission" date="2013-03" db="EMBL/GenBank/DDBJ databases">
        <title>The Genome Sequence of Phialophora europaea CBS 101466.</title>
        <authorList>
            <consortium name="The Broad Institute Genomics Platform"/>
            <person name="Cuomo C."/>
            <person name="de Hoog S."/>
            <person name="Gorbushina A."/>
            <person name="Walker B."/>
            <person name="Young S.K."/>
            <person name="Zeng Q."/>
            <person name="Gargeya S."/>
            <person name="Fitzgerald M."/>
            <person name="Haas B."/>
            <person name="Abouelleil A."/>
            <person name="Allen A.W."/>
            <person name="Alvarado L."/>
            <person name="Arachchi H.M."/>
            <person name="Berlin A.M."/>
            <person name="Chapman S.B."/>
            <person name="Gainer-Dewar J."/>
            <person name="Goldberg J."/>
            <person name="Griggs A."/>
            <person name="Gujja S."/>
            <person name="Hansen M."/>
            <person name="Howarth C."/>
            <person name="Imamovic A."/>
            <person name="Ireland A."/>
            <person name="Larimer J."/>
            <person name="McCowan C."/>
            <person name="Murphy C."/>
            <person name="Pearson M."/>
            <person name="Poon T.W."/>
            <person name="Priest M."/>
            <person name="Roberts A."/>
            <person name="Saif S."/>
            <person name="Shea T."/>
            <person name="Sisk P."/>
            <person name="Sykes S."/>
            <person name="Wortman J."/>
            <person name="Nusbaum C."/>
            <person name="Birren B."/>
        </authorList>
    </citation>
    <scope>NUCLEOTIDE SEQUENCE [LARGE SCALE GENOMIC DNA]</scope>
    <source>
        <strain evidence="4 5">CBS 101466</strain>
    </source>
</reference>
<name>W2RI97_CYPE1</name>
<dbReference type="InterPro" id="IPR036910">
    <property type="entry name" value="HMG_box_dom_sf"/>
</dbReference>
<dbReference type="Pfam" id="PF09011">
    <property type="entry name" value="HMG_box_2"/>
    <property type="match status" value="1"/>
</dbReference>
<dbReference type="HOGENOM" id="CLU_048021_1_0_1"/>
<proteinExistence type="predicted"/>
<evidence type="ECO:0000313" key="4">
    <source>
        <dbReference type="EMBL" id="ETN36242.1"/>
    </source>
</evidence>
<feature type="compositionally biased region" description="Basic residues" evidence="2">
    <location>
        <begin position="96"/>
        <end position="122"/>
    </location>
</feature>
<gene>
    <name evidence="4" type="ORF">HMPREF1541_08519</name>
</gene>
<feature type="domain" description="HMG box" evidence="3">
    <location>
        <begin position="255"/>
        <end position="321"/>
    </location>
</feature>
<feature type="DNA-binding region" description="HMG box" evidence="1">
    <location>
        <begin position="255"/>
        <end position="321"/>
    </location>
</feature>
<dbReference type="eggNOG" id="ENOG502SA5X">
    <property type="taxonomic scope" value="Eukaryota"/>
</dbReference>
<keyword evidence="5" id="KW-1185">Reference proteome</keyword>
<dbReference type="PROSITE" id="PS50118">
    <property type="entry name" value="HMG_BOX_2"/>
    <property type="match status" value="1"/>
</dbReference>
<keyword evidence="1" id="KW-0539">Nucleus</keyword>
<feature type="compositionally biased region" description="Basic residues" evidence="2">
    <location>
        <begin position="72"/>
        <end position="87"/>
    </location>
</feature>
<dbReference type="InParanoid" id="W2RI97"/>
<dbReference type="Proteomes" id="UP000030752">
    <property type="component" value="Unassembled WGS sequence"/>
</dbReference>
<dbReference type="SMART" id="SM00398">
    <property type="entry name" value="HMG"/>
    <property type="match status" value="1"/>
</dbReference>
<dbReference type="STRING" id="1220924.W2RI97"/>
<dbReference type="OrthoDB" id="1919336at2759"/>
<dbReference type="Gene3D" id="1.10.30.10">
    <property type="entry name" value="High mobility group box domain"/>
    <property type="match status" value="2"/>
</dbReference>
<dbReference type="CDD" id="cd00084">
    <property type="entry name" value="HMG-box_SF"/>
    <property type="match status" value="1"/>
</dbReference>
<dbReference type="GO" id="GO:0005634">
    <property type="term" value="C:nucleus"/>
    <property type="evidence" value="ECO:0007669"/>
    <property type="project" value="UniProtKB-UniRule"/>
</dbReference>
<feature type="compositionally biased region" description="Basic and acidic residues" evidence="2">
    <location>
        <begin position="129"/>
        <end position="148"/>
    </location>
</feature>
<dbReference type="InterPro" id="IPR009071">
    <property type="entry name" value="HMG_box_dom"/>
</dbReference>
<accession>W2RI97</accession>
<dbReference type="SUPFAM" id="SSF47095">
    <property type="entry name" value="HMG-box"/>
    <property type="match status" value="2"/>
</dbReference>
<organism evidence="4 5">
    <name type="scientific">Cyphellophora europaea (strain CBS 101466)</name>
    <name type="common">Phialophora europaea</name>
    <dbReference type="NCBI Taxonomy" id="1220924"/>
    <lineage>
        <taxon>Eukaryota</taxon>
        <taxon>Fungi</taxon>
        <taxon>Dikarya</taxon>
        <taxon>Ascomycota</taxon>
        <taxon>Pezizomycotina</taxon>
        <taxon>Eurotiomycetes</taxon>
        <taxon>Chaetothyriomycetidae</taxon>
        <taxon>Chaetothyriales</taxon>
        <taxon>Cyphellophoraceae</taxon>
        <taxon>Cyphellophora</taxon>
    </lineage>
</organism>
<dbReference type="RefSeq" id="XP_008721060.1">
    <property type="nucleotide sequence ID" value="XM_008722838.1"/>
</dbReference>
<dbReference type="EMBL" id="KB822725">
    <property type="protein sequence ID" value="ETN36242.1"/>
    <property type="molecule type" value="Genomic_DNA"/>
</dbReference>
<evidence type="ECO:0000259" key="3">
    <source>
        <dbReference type="PROSITE" id="PS50118"/>
    </source>
</evidence>
<dbReference type="GeneID" id="19975858"/>
<evidence type="ECO:0000256" key="1">
    <source>
        <dbReference type="PROSITE-ProRule" id="PRU00267"/>
    </source>
</evidence>
<feature type="region of interest" description="Disordered" evidence="2">
    <location>
        <begin position="33"/>
        <end position="148"/>
    </location>
</feature>
<evidence type="ECO:0000313" key="5">
    <source>
        <dbReference type="Proteomes" id="UP000030752"/>
    </source>
</evidence>
<dbReference type="GO" id="GO:0003677">
    <property type="term" value="F:DNA binding"/>
    <property type="evidence" value="ECO:0007669"/>
    <property type="project" value="UniProtKB-UniRule"/>
</dbReference>
<dbReference type="VEuPathDB" id="FungiDB:HMPREF1541_08519"/>
<sequence length="336" mass="37503">MTVIVSCSRTLSKQLPFRSGVLTRLISTNSTSRVARPQTECTTSQQNGGRSHVFTQPYGSLRGYATTNKPAGRPKAHTGRTPAKRTTKTTTTTANRKPKAKPKAKPKKKAAKPKPKVRKAKKPPSASALKRDAREKRKEVKAKALLDQEPKQLPEQAWQLYVSQRSTKGQQATSAIKSISDGYKNLRPEEREALNHAANENAGKNQAAYKRWVQTFTPVQIKDANTARALLLRSAKADKVKHLARYRSIKDDRSVKRPRNAYSWFLGDRINTGDYKGMTNGEAFKLIGREWSQLPADQKKSYEAKAIADFNRYSAEHKTVYGIDPPQTKRNASAAS</sequence>
<keyword evidence="1" id="KW-0238">DNA-binding</keyword>